<keyword evidence="3" id="KW-1185">Reference proteome</keyword>
<comment type="caution">
    <text evidence="2">The sequence shown here is derived from an EMBL/GenBank/DDBJ whole genome shotgun (WGS) entry which is preliminary data.</text>
</comment>
<name>A0A660C8J7_9PSEU</name>
<organism evidence="2 3">
    <name type="scientific">Prauserella rugosa</name>
    <dbReference type="NCBI Taxonomy" id="43354"/>
    <lineage>
        <taxon>Bacteria</taxon>
        <taxon>Bacillati</taxon>
        <taxon>Actinomycetota</taxon>
        <taxon>Actinomycetes</taxon>
        <taxon>Pseudonocardiales</taxon>
        <taxon>Pseudonocardiaceae</taxon>
        <taxon>Prauserella</taxon>
    </lineage>
</organism>
<gene>
    <name evidence="2" type="ORF">JD82_04957</name>
</gene>
<dbReference type="Proteomes" id="UP000317303">
    <property type="component" value="Unassembled WGS sequence"/>
</dbReference>
<evidence type="ECO:0000313" key="2">
    <source>
        <dbReference type="EMBL" id="TWH15969.1"/>
    </source>
</evidence>
<accession>A0A660C8J7</accession>
<sequence length="184" mass="19212">MISDPLRPTPTTTGSQARSARMAMKPAGSIPGYVDGGWWPRSGDLAAEVPELVSALELWVGIVSRVSFHLGTWGTVPRKALVQDRIVRFGGFRSMDPNTVTVIGADSRRVSLLVVPSGVPGGAARAALRSSAGHDSVATVAEILASNGITLGHRPGVAVVPGPRAASAVEQRWEADGGRIRDTD</sequence>
<reference evidence="2 3" key="1">
    <citation type="submission" date="2019-07" db="EMBL/GenBank/DDBJ databases">
        <title>R&amp;d 2014.</title>
        <authorList>
            <person name="Klenk H.-P."/>
        </authorList>
    </citation>
    <scope>NUCLEOTIDE SEQUENCE [LARGE SCALE GENOMIC DNA]</scope>
    <source>
        <strain evidence="2 3">DSM 43194</strain>
    </source>
</reference>
<dbReference type="EMBL" id="VLJV01000002">
    <property type="protein sequence ID" value="TWH15969.1"/>
    <property type="molecule type" value="Genomic_DNA"/>
</dbReference>
<protein>
    <submittedName>
        <fullName evidence="2">Uncharacterized protein</fullName>
    </submittedName>
</protein>
<proteinExistence type="predicted"/>
<dbReference type="InterPro" id="IPR046036">
    <property type="entry name" value="DUF5994"/>
</dbReference>
<feature type="compositionally biased region" description="Polar residues" evidence="1">
    <location>
        <begin position="9"/>
        <end position="18"/>
    </location>
</feature>
<feature type="region of interest" description="Disordered" evidence="1">
    <location>
        <begin position="1"/>
        <end position="23"/>
    </location>
</feature>
<dbReference type="Pfam" id="PF19457">
    <property type="entry name" value="DUF5994"/>
    <property type="match status" value="1"/>
</dbReference>
<evidence type="ECO:0000313" key="3">
    <source>
        <dbReference type="Proteomes" id="UP000317303"/>
    </source>
</evidence>
<evidence type="ECO:0000256" key="1">
    <source>
        <dbReference type="SAM" id="MobiDB-lite"/>
    </source>
</evidence>
<dbReference type="AlphaFoldDB" id="A0A660C8J7"/>